<evidence type="ECO:0000313" key="2">
    <source>
        <dbReference type="EMBL" id="KYQ52209.1"/>
    </source>
</evidence>
<feature type="region of interest" description="Disordered" evidence="1">
    <location>
        <begin position="1"/>
        <end position="20"/>
    </location>
</feature>
<dbReference type="AlphaFoldDB" id="A0A151WW92"/>
<evidence type="ECO:0000313" key="3">
    <source>
        <dbReference type="Proteomes" id="UP000075809"/>
    </source>
</evidence>
<reference evidence="2 3" key="1">
    <citation type="submission" date="2015-09" db="EMBL/GenBank/DDBJ databases">
        <title>Trachymyrmex zeteki WGS genome.</title>
        <authorList>
            <person name="Nygaard S."/>
            <person name="Hu H."/>
            <person name="Boomsma J."/>
            <person name="Zhang G."/>
        </authorList>
    </citation>
    <scope>NUCLEOTIDE SEQUENCE [LARGE SCALE GENOMIC DNA]</scope>
    <source>
        <strain evidence="2">Tzet28-1</strain>
        <tissue evidence="2">Whole body</tissue>
    </source>
</reference>
<protein>
    <submittedName>
        <fullName evidence="2">Uncharacterized protein</fullName>
    </submittedName>
</protein>
<sequence length="92" mass="10147">MWPRRDANCGRGSSAADNEGNCTAVTNAQLYQAYPTVGVNNHRRTVRVRENAMETDGNERTEPSLDGARVSVSVAWSVLYLLSISNSWTGWT</sequence>
<dbReference type="Proteomes" id="UP000075809">
    <property type="component" value="Unassembled WGS sequence"/>
</dbReference>
<accession>A0A151WW92</accession>
<proteinExistence type="predicted"/>
<name>A0A151WW92_9HYME</name>
<dbReference type="EMBL" id="KQ982691">
    <property type="protein sequence ID" value="KYQ52209.1"/>
    <property type="molecule type" value="Genomic_DNA"/>
</dbReference>
<keyword evidence="3" id="KW-1185">Reference proteome</keyword>
<organism evidence="2 3">
    <name type="scientific">Mycetomoellerius zeteki</name>
    <dbReference type="NCBI Taxonomy" id="64791"/>
    <lineage>
        <taxon>Eukaryota</taxon>
        <taxon>Metazoa</taxon>
        <taxon>Ecdysozoa</taxon>
        <taxon>Arthropoda</taxon>
        <taxon>Hexapoda</taxon>
        <taxon>Insecta</taxon>
        <taxon>Pterygota</taxon>
        <taxon>Neoptera</taxon>
        <taxon>Endopterygota</taxon>
        <taxon>Hymenoptera</taxon>
        <taxon>Apocrita</taxon>
        <taxon>Aculeata</taxon>
        <taxon>Formicoidea</taxon>
        <taxon>Formicidae</taxon>
        <taxon>Myrmicinae</taxon>
        <taxon>Mycetomoellerius</taxon>
    </lineage>
</organism>
<evidence type="ECO:0000256" key="1">
    <source>
        <dbReference type="SAM" id="MobiDB-lite"/>
    </source>
</evidence>
<gene>
    <name evidence="2" type="ORF">ALC60_08824</name>
</gene>